<dbReference type="InterPro" id="IPR036188">
    <property type="entry name" value="FAD/NAD-bd_sf"/>
</dbReference>
<evidence type="ECO:0000259" key="3">
    <source>
        <dbReference type="Pfam" id="PF07992"/>
    </source>
</evidence>
<dbReference type="InterPro" id="IPR050097">
    <property type="entry name" value="Ferredoxin-NADP_redctase_2"/>
</dbReference>
<gene>
    <name evidence="4" type="ORF">OIU83_09685</name>
</gene>
<keyword evidence="2" id="KW-0560">Oxidoreductase</keyword>
<dbReference type="Pfam" id="PF07992">
    <property type="entry name" value="Pyr_redox_2"/>
    <property type="match status" value="1"/>
</dbReference>
<dbReference type="Gene3D" id="3.50.50.60">
    <property type="entry name" value="FAD/NAD(P)-binding domain"/>
    <property type="match status" value="2"/>
</dbReference>
<dbReference type="EMBL" id="JAOZEW010000009">
    <property type="protein sequence ID" value="MCV9927924.1"/>
    <property type="molecule type" value="Genomic_DNA"/>
</dbReference>
<dbReference type="AlphaFoldDB" id="A0A9X2ZBI5"/>
<dbReference type="SUPFAM" id="SSF51905">
    <property type="entry name" value="FAD/NAD(P)-binding domain"/>
    <property type="match status" value="1"/>
</dbReference>
<dbReference type="GO" id="GO:0016491">
    <property type="term" value="F:oxidoreductase activity"/>
    <property type="evidence" value="ECO:0007669"/>
    <property type="project" value="UniProtKB-KW"/>
</dbReference>
<evidence type="ECO:0000313" key="5">
    <source>
        <dbReference type="Proteomes" id="UP001151079"/>
    </source>
</evidence>
<name>A0A9X2ZBI5_9FLAO</name>
<comment type="caution">
    <text evidence="4">The sequence shown here is derived from an EMBL/GenBank/DDBJ whole genome shotgun (WGS) entry which is preliminary data.</text>
</comment>
<proteinExistence type="predicted"/>
<evidence type="ECO:0000256" key="1">
    <source>
        <dbReference type="ARBA" id="ARBA00022630"/>
    </source>
</evidence>
<organism evidence="4 5">
    <name type="scientific">Flavobacterium shii</name>
    <dbReference type="NCBI Taxonomy" id="2987687"/>
    <lineage>
        <taxon>Bacteria</taxon>
        <taxon>Pseudomonadati</taxon>
        <taxon>Bacteroidota</taxon>
        <taxon>Flavobacteriia</taxon>
        <taxon>Flavobacteriales</taxon>
        <taxon>Flavobacteriaceae</taxon>
        <taxon>Flavobacterium</taxon>
    </lineage>
</organism>
<sequence length="303" mass="33437">MIDNNKYDVIIIGGSYAGFSAAMALGRSLRKVLIIDSGKPCNQQTPYSHNFITLDGKKPSDINAKAKKQVLKYPTITFINAKATKAIKNETTFEIKIDKGETFSARKLLFATGLKDIFPGINGFAECWGVSILHCPYCHGYEVKNEKTGIIANGPIGFEFAKMISNWTKDLTLFTNGETTLTDEQSKILRKNNVTIVESEIDYFLHNEGKLMNIVFKDGSKTAIKVIYAKPPFEQHSTLPQELGCELTEQNLIKVDTFQKSTIPGIYAAGDNSTFGRSLALAVSSGSIAGAFINKELIEEDFH</sequence>
<accession>A0A9X2ZBI5</accession>
<evidence type="ECO:0000256" key="2">
    <source>
        <dbReference type="ARBA" id="ARBA00023002"/>
    </source>
</evidence>
<feature type="domain" description="FAD/NAD(P)-binding" evidence="3">
    <location>
        <begin position="7"/>
        <end position="273"/>
    </location>
</feature>
<protein>
    <submittedName>
        <fullName evidence="4">NAD(P)/FAD-dependent oxidoreductase</fullName>
    </submittedName>
</protein>
<dbReference type="Proteomes" id="UP001151079">
    <property type="component" value="Unassembled WGS sequence"/>
</dbReference>
<keyword evidence="1" id="KW-0285">Flavoprotein</keyword>
<evidence type="ECO:0000313" key="4">
    <source>
        <dbReference type="EMBL" id="MCV9927924.1"/>
    </source>
</evidence>
<reference evidence="4" key="1">
    <citation type="submission" date="2022-10" db="EMBL/GenBank/DDBJ databases">
        <title>Two novel species of Flavobacterium.</title>
        <authorList>
            <person name="Liu Q."/>
            <person name="Xin Y.-H."/>
        </authorList>
    </citation>
    <scope>NUCLEOTIDE SEQUENCE</scope>
    <source>
        <strain evidence="4">LS1R49</strain>
    </source>
</reference>
<dbReference type="RefSeq" id="WP_264206058.1">
    <property type="nucleotide sequence ID" value="NZ_JAOZEW010000009.1"/>
</dbReference>
<dbReference type="InterPro" id="IPR023753">
    <property type="entry name" value="FAD/NAD-binding_dom"/>
</dbReference>
<dbReference type="PANTHER" id="PTHR48105">
    <property type="entry name" value="THIOREDOXIN REDUCTASE 1-RELATED-RELATED"/>
    <property type="match status" value="1"/>
</dbReference>
<dbReference type="PRINTS" id="PR00368">
    <property type="entry name" value="FADPNR"/>
</dbReference>
<keyword evidence="5" id="KW-1185">Reference proteome</keyword>
<dbReference type="PRINTS" id="PR00469">
    <property type="entry name" value="PNDRDTASEII"/>
</dbReference>